<feature type="coiled-coil region" evidence="1">
    <location>
        <begin position="19"/>
        <end position="53"/>
    </location>
</feature>
<reference evidence="2" key="1">
    <citation type="journal article" date="2021" name="Proc. Natl. Acad. Sci. U.S.A.">
        <title>A Catalog of Tens of Thousands of Viruses from Human Metagenomes Reveals Hidden Associations with Chronic Diseases.</title>
        <authorList>
            <person name="Tisza M.J."/>
            <person name="Buck C.B."/>
        </authorList>
    </citation>
    <scope>NUCLEOTIDE SEQUENCE</scope>
    <source>
        <strain evidence="2">Ctb3910</strain>
    </source>
</reference>
<evidence type="ECO:0000313" key="2">
    <source>
        <dbReference type="EMBL" id="DAF47263.1"/>
    </source>
</evidence>
<keyword evidence="1" id="KW-0175">Coiled coil</keyword>
<sequence length="62" mass="7450">MKSTEELLDELVREKNKQISLLEFKVDVFEEKCKNLEDENKQLKKDKYDLEQEILTMDLGPF</sequence>
<protein>
    <submittedName>
        <fullName evidence="2">PRKC APOPTOSIS WT1 REGULATOR PROTEIN</fullName>
    </submittedName>
</protein>
<organism evidence="2">
    <name type="scientific">Siphoviridae sp. ctb3910</name>
    <dbReference type="NCBI Taxonomy" id="2827897"/>
    <lineage>
        <taxon>Viruses</taxon>
        <taxon>Duplodnaviria</taxon>
        <taxon>Heunggongvirae</taxon>
        <taxon>Uroviricota</taxon>
        <taxon>Caudoviricetes</taxon>
    </lineage>
</organism>
<accession>A0A8S5S9A2</accession>
<dbReference type="EMBL" id="BK032552">
    <property type="protein sequence ID" value="DAF47263.1"/>
    <property type="molecule type" value="Genomic_DNA"/>
</dbReference>
<proteinExistence type="predicted"/>
<name>A0A8S5S9A2_9CAUD</name>
<evidence type="ECO:0000256" key="1">
    <source>
        <dbReference type="SAM" id="Coils"/>
    </source>
</evidence>